<dbReference type="InterPro" id="IPR027417">
    <property type="entry name" value="P-loop_NTPase"/>
</dbReference>
<dbReference type="PANTHER" id="PTHR43394:SF1">
    <property type="entry name" value="ATP-BINDING CASSETTE SUB-FAMILY B MEMBER 10, MITOCHONDRIAL"/>
    <property type="match status" value="1"/>
</dbReference>
<evidence type="ECO:0000313" key="3">
    <source>
        <dbReference type="Proteomes" id="UP001157125"/>
    </source>
</evidence>
<dbReference type="EMBL" id="BSUN01000001">
    <property type="protein sequence ID" value="GMA37433.1"/>
    <property type="molecule type" value="Genomic_DNA"/>
</dbReference>
<dbReference type="Pfam" id="PF00005">
    <property type="entry name" value="ABC_tran"/>
    <property type="match status" value="1"/>
</dbReference>
<dbReference type="RefSeq" id="WP_284329116.1">
    <property type="nucleotide sequence ID" value="NZ_BSUN01000001.1"/>
</dbReference>
<dbReference type="InterPro" id="IPR039421">
    <property type="entry name" value="Type_1_exporter"/>
</dbReference>
<dbReference type="InterPro" id="IPR003439">
    <property type="entry name" value="ABC_transporter-like_ATP-bd"/>
</dbReference>
<name>A0ABQ6IHQ9_9MICO</name>
<reference evidence="3" key="1">
    <citation type="journal article" date="2019" name="Int. J. Syst. Evol. Microbiol.">
        <title>The Global Catalogue of Microorganisms (GCM) 10K type strain sequencing project: providing services to taxonomists for standard genome sequencing and annotation.</title>
        <authorList>
            <consortium name="The Broad Institute Genomics Platform"/>
            <consortium name="The Broad Institute Genome Sequencing Center for Infectious Disease"/>
            <person name="Wu L."/>
            <person name="Ma J."/>
        </authorList>
    </citation>
    <scope>NUCLEOTIDE SEQUENCE [LARGE SCALE GENOMIC DNA]</scope>
    <source>
        <strain evidence="3">NBRC 112299</strain>
    </source>
</reference>
<dbReference type="PANTHER" id="PTHR43394">
    <property type="entry name" value="ATP-DEPENDENT PERMEASE MDL1, MITOCHONDRIAL"/>
    <property type="match status" value="1"/>
</dbReference>
<dbReference type="SUPFAM" id="SSF52540">
    <property type="entry name" value="P-loop containing nucleoside triphosphate hydrolases"/>
    <property type="match status" value="1"/>
</dbReference>
<accession>A0ABQ6IHQ9</accession>
<feature type="domain" description="ABC transporter" evidence="1">
    <location>
        <begin position="21"/>
        <end position="53"/>
    </location>
</feature>
<evidence type="ECO:0000313" key="2">
    <source>
        <dbReference type="EMBL" id="GMA37433.1"/>
    </source>
</evidence>
<keyword evidence="3" id="KW-1185">Reference proteome</keyword>
<organism evidence="2 3">
    <name type="scientific">Demequina litorisediminis</name>
    <dbReference type="NCBI Taxonomy" id="1849022"/>
    <lineage>
        <taxon>Bacteria</taxon>
        <taxon>Bacillati</taxon>
        <taxon>Actinomycetota</taxon>
        <taxon>Actinomycetes</taxon>
        <taxon>Micrococcales</taxon>
        <taxon>Demequinaceae</taxon>
        <taxon>Demequina</taxon>
    </lineage>
</organism>
<comment type="caution">
    <text evidence="2">The sequence shown here is derived from an EMBL/GenBank/DDBJ whole genome shotgun (WGS) entry which is preliminary data.</text>
</comment>
<dbReference type="Gene3D" id="3.40.50.300">
    <property type="entry name" value="P-loop containing nucleotide triphosphate hydrolases"/>
    <property type="match status" value="1"/>
</dbReference>
<gene>
    <name evidence="2" type="ORF">GCM10025876_36370</name>
</gene>
<protein>
    <recommendedName>
        <fullName evidence="1">ABC transporter domain-containing protein</fullName>
    </recommendedName>
</protein>
<proteinExistence type="predicted"/>
<evidence type="ECO:0000259" key="1">
    <source>
        <dbReference type="Pfam" id="PF00005"/>
    </source>
</evidence>
<sequence>MASRAGWTRCLPGSTPTWVRAASLLSAGERQLVAIARAYLRDPDLLILDEATSAVDPATEVRISRALESLMQGRTSVVIAHRLSTAERADLVAVMEFGELIEVGPHRDLVAAGGMYASLHSAWVSQTRD</sequence>
<dbReference type="Proteomes" id="UP001157125">
    <property type="component" value="Unassembled WGS sequence"/>
</dbReference>